<gene>
    <name evidence="1" type="ORF">D7223_00185</name>
</gene>
<reference evidence="1 2" key="1">
    <citation type="journal article" date="2004" name="Syst. Appl. Microbiol.">
        <title>Cryptoendolithic actinomycetes from antarctic sandstone rock samples: Micromonospora endolithica sp. nov. and two isolates related to Micromonospora coerulea Jensen 1932.</title>
        <authorList>
            <person name="Hirsch P."/>
            <person name="Mevs U."/>
            <person name="Kroppenstedt R.M."/>
            <person name="Schumann P."/>
            <person name="Stackebrandt E."/>
        </authorList>
    </citation>
    <scope>NUCLEOTIDE SEQUENCE [LARGE SCALE GENOMIC DNA]</scope>
    <source>
        <strain evidence="1 2">JCM 12677</strain>
    </source>
</reference>
<accession>A0A3A9ZPS7</accession>
<proteinExistence type="predicted"/>
<protein>
    <submittedName>
        <fullName evidence="1">Uncharacterized protein</fullName>
    </submittedName>
</protein>
<dbReference type="AlphaFoldDB" id="A0A3A9ZPS7"/>
<evidence type="ECO:0000313" key="2">
    <source>
        <dbReference type="Proteomes" id="UP000281726"/>
    </source>
</evidence>
<dbReference type="EMBL" id="RBAK01000001">
    <property type="protein sequence ID" value="RKN50278.1"/>
    <property type="molecule type" value="Genomic_DNA"/>
</dbReference>
<evidence type="ECO:0000313" key="1">
    <source>
        <dbReference type="EMBL" id="RKN50278.1"/>
    </source>
</evidence>
<dbReference type="Proteomes" id="UP000281726">
    <property type="component" value="Unassembled WGS sequence"/>
</dbReference>
<comment type="caution">
    <text evidence="1">The sequence shown here is derived from an EMBL/GenBank/DDBJ whole genome shotgun (WGS) entry which is preliminary data.</text>
</comment>
<organism evidence="1 2">
    <name type="scientific">Micromonospora endolithica</name>
    <dbReference type="NCBI Taxonomy" id="230091"/>
    <lineage>
        <taxon>Bacteria</taxon>
        <taxon>Bacillati</taxon>
        <taxon>Actinomycetota</taxon>
        <taxon>Actinomycetes</taxon>
        <taxon>Micromonosporales</taxon>
        <taxon>Micromonosporaceae</taxon>
        <taxon>Micromonospora</taxon>
    </lineage>
</organism>
<sequence>MDAQRGAEGLLTIGVVERHVQGADEENTPLDGDGFLDASAAASITPAGDLAGRPGNFVLLAPGGVGKSVVLDGLRRQENGLEVDLVGLRGADIGRAIGAAIARGKPIYLDSLDEALLTEPALVRLVNRAMSGPGTDGVEWRLACRPSAWTSAFVDGVKSVERLRLLPMTRDAARRLLASLDVDEGFLDALAAAGRSRLSASLLHFIAAARQWQETGRLPGRRVDALESEVQRLLTEREDLRQPLRTGADVRRRTAGRLAVFAAFGGVGRFAFRTGAGQTAIAVAELPTRPEPDRPDVTVGGEVYAEVLGSALFDTAPQDTVAFRHQEYVDYLAARYVVDRAPTRSQVAALLGLTDGVLPRSIVAVAAWVVALRPEFADVVAPANAAALVESEVDLPPAARAAVVDALLADAREHEAPPRWSLDLSVVVHPDLARQLTDRLLTWIDQPFEAWWICRLALAGRISAVAPAALAIALDDRLPSWVRRPAIDVVTDLGSAPERAALLDGLKLHPDADPDDELRAGLLDGLYPQHLTTTRLLPFLTRPRRANFIGAYRKFLWEFPARIPNADLPEILAWARASREPHGSAEARRWTSDVPVRIAQRAVAASDDPAVLGTLAELVIDLTGHIRVDAHWALDTAQRRHLTLAVAARLDEHRWTVLLQLGLVTADDIDWLTDAVNEERATSHDVLARCLQRLIAPPAPTEDEQEDDEQEAEDRPDATALRAAISAARQDLAAWAAIPIALVLGNKLEPLFFCDLGALQGWSLLTNDEQREVLDRGLEYLVGHSPNPDLWLGKAEIGLDVIREWSGVYLLTTLARHAPERLGDLPQTAWARWAPAIANAWAFADNDLLGDLVDLAPAEAKAEIRTAVRTSLDSRTEWRRTPLYKYFAQDLVPDLAAILPQRRYPDDQNADILAFLIEHDPHVGAISARSVANGDDSQLSRAANRHLAHVDSRSTIDRLLSESTPPGGFLELVESLPLDTVDDGQLADLARLLLGRLLFTNPREDEGSFDSPAQREARMCNYAVEMLAMRGLATELKVLADGQPPQAQALIQRHLRHARQIAADNAQAHLDPAGLLDLLGRSDLRLIRNSGDLIHALLNHLDDLQHEISRNNGFRDLWSPNGKNLGSEDDITDWLRRRLTDQLGRDRVILAREPQVERIAVKGSGTRIDLTAGAPTNTTPVGVAGAIIEAKLVSNDELPTALQDQLVRRYLAATSQRHGIYLVYWLSPEQRTSGSRKYADKQKLLDDMRRWAAEVAPQFDVSVYVLDVSWPKRQ</sequence>
<name>A0A3A9ZPS7_9ACTN</name>
<keyword evidence="2" id="KW-1185">Reference proteome</keyword>